<dbReference type="RefSeq" id="WP_066752237.1">
    <property type="nucleotide sequence ID" value="NZ_LXEN01000139.1"/>
</dbReference>
<gene>
    <name evidence="3" type="ORF">M983_2788</name>
</gene>
<evidence type="ECO:0000313" key="3">
    <source>
        <dbReference type="EMBL" id="OAT23424.1"/>
    </source>
</evidence>
<reference evidence="3 4" key="1">
    <citation type="submission" date="2016-04" db="EMBL/GenBank/DDBJ databases">
        <title>ATOL: Assembling a taxonomically balanced genome-scale reconstruction of the evolutionary history of the Enterobacteriaceae.</title>
        <authorList>
            <person name="Plunkett G.III."/>
            <person name="Neeno-Eckwall E.C."/>
            <person name="Glasner J.D."/>
            <person name="Perna N.T."/>
        </authorList>
    </citation>
    <scope>NUCLEOTIDE SEQUENCE [LARGE SCALE GENOMIC DNA]</scope>
    <source>
        <strain evidence="3 4">ATCC 19692</strain>
    </source>
</reference>
<organism evidence="3 4">
    <name type="scientific">Proteus myxofaciens ATCC 19692</name>
    <dbReference type="NCBI Taxonomy" id="1354337"/>
    <lineage>
        <taxon>Bacteria</taxon>
        <taxon>Pseudomonadati</taxon>
        <taxon>Pseudomonadota</taxon>
        <taxon>Gammaproteobacteria</taxon>
        <taxon>Enterobacterales</taxon>
        <taxon>Morganellaceae</taxon>
        <taxon>Proteus</taxon>
    </lineage>
</organism>
<protein>
    <submittedName>
        <fullName evidence="3">Putative transmembrane protein</fullName>
    </submittedName>
</protein>
<feature type="transmembrane region" description="Helical" evidence="2">
    <location>
        <begin position="222"/>
        <end position="245"/>
    </location>
</feature>
<accession>A0A198FG84</accession>
<feature type="compositionally biased region" description="Low complexity" evidence="1">
    <location>
        <begin position="1"/>
        <end position="21"/>
    </location>
</feature>
<dbReference type="EMBL" id="LXEN01000139">
    <property type="protein sequence ID" value="OAT23424.1"/>
    <property type="molecule type" value="Genomic_DNA"/>
</dbReference>
<dbReference type="OrthoDB" id="5298483at2"/>
<feature type="transmembrane region" description="Helical" evidence="2">
    <location>
        <begin position="113"/>
        <end position="137"/>
    </location>
</feature>
<sequence>MEQGSNPSQPNQQQTFTPTPQKRGFSGGINWIGTGWDLLKEGIFKWIGIIIIYVIINAIITLLLSLIPIIGSIAASFFTAIIVAGIAVIAHKQYDTGQIDIDLLFSGFKNGRYISLIGAYCISILIIFIGFIIALAINWDLISTMISLVNDSDTNSKYYLQVLIENNFSSFILFFIILLIFSLISVAISWFAPALILINGYKAIPAIKTSFTAVIKNLSGGFVYFILLSILTAISAIPFGIGLFITIPLSYVAQYASYRDIFYLNNIEEQNSNYTGNNDNSSELALNSHSSNKTYDNNIVN</sequence>
<feature type="transmembrane region" description="Helical" evidence="2">
    <location>
        <begin position="46"/>
        <end position="67"/>
    </location>
</feature>
<dbReference type="AlphaFoldDB" id="A0A198FG84"/>
<feature type="transmembrane region" description="Helical" evidence="2">
    <location>
        <begin position="73"/>
        <end position="92"/>
    </location>
</feature>
<evidence type="ECO:0000256" key="1">
    <source>
        <dbReference type="SAM" id="MobiDB-lite"/>
    </source>
</evidence>
<keyword evidence="2" id="KW-1133">Transmembrane helix</keyword>
<keyword evidence="2" id="KW-0472">Membrane</keyword>
<dbReference type="InterPro" id="IPR047798">
    <property type="entry name" value="BPSS1780-like"/>
</dbReference>
<proteinExistence type="predicted"/>
<dbReference type="STRING" id="1354337.M983_2788"/>
<feature type="region of interest" description="Disordered" evidence="1">
    <location>
        <begin position="1"/>
        <end position="23"/>
    </location>
</feature>
<dbReference type="PATRIC" id="fig|1354337.4.peg.2858"/>
<dbReference type="NCBIfam" id="NF041043">
    <property type="entry name" value="BPSS1780_fam"/>
    <property type="match status" value="1"/>
</dbReference>
<keyword evidence="2 3" id="KW-0812">Transmembrane</keyword>
<evidence type="ECO:0000313" key="4">
    <source>
        <dbReference type="Proteomes" id="UP000094023"/>
    </source>
</evidence>
<keyword evidence="4" id="KW-1185">Reference proteome</keyword>
<name>A0A198FG84_9GAMM</name>
<evidence type="ECO:0000256" key="2">
    <source>
        <dbReference type="SAM" id="Phobius"/>
    </source>
</evidence>
<comment type="caution">
    <text evidence="3">The sequence shown here is derived from an EMBL/GenBank/DDBJ whole genome shotgun (WGS) entry which is preliminary data.</text>
</comment>
<dbReference type="Proteomes" id="UP000094023">
    <property type="component" value="Unassembled WGS sequence"/>
</dbReference>
<feature type="transmembrane region" description="Helical" evidence="2">
    <location>
        <begin position="171"/>
        <end position="201"/>
    </location>
</feature>